<proteinExistence type="predicted"/>
<accession>A0A6J5M6A0</accession>
<reference evidence="1" key="1">
    <citation type="submission" date="2020-04" db="EMBL/GenBank/DDBJ databases">
        <authorList>
            <person name="Chiriac C."/>
            <person name="Salcher M."/>
            <person name="Ghai R."/>
            <person name="Kavagutti S V."/>
        </authorList>
    </citation>
    <scope>NUCLEOTIDE SEQUENCE</scope>
</reference>
<gene>
    <name evidence="1" type="ORF">UFOVP413_3</name>
</gene>
<organism evidence="1">
    <name type="scientific">uncultured Caudovirales phage</name>
    <dbReference type="NCBI Taxonomy" id="2100421"/>
    <lineage>
        <taxon>Viruses</taxon>
        <taxon>Duplodnaviria</taxon>
        <taxon>Heunggongvirae</taxon>
        <taxon>Uroviricota</taxon>
        <taxon>Caudoviricetes</taxon>
        <taxon>Peduoviridae</taxon>
        <taxon>Maltschvirus</taxon>
        <taxon>Maltschvirus maltsch</taxon>
    </lineage>
</organism>
<sequence length="97" mass="10610">MTPTKFIAGLGQAQLTTLWQAARDIKSPNPETRAYARDAAYAIWASQAVTPSIAKRAFAIMQDHDRNHPLPNMHNIPLEHRPLLRDALKAVAAGGGQ</sequence>
<dbReference type="EMBL" id="LR796386">
    <property type="protein sequence ID" value="CAB4141017.1"/>
    <property type="molecule type" value="Genomic_DNA"/>
</dbReference>
<name>A0A6J5M6A0_9CAUD</name>
<evidence type="ECO:0000313" key="1">
    <source>
        <dbReference type="EMBL" id="CAB4141017.1"/>
    </source>
</evidence>
<protein>
    <submittedName>
        <fullName evidence="1">Uncharacterized protein</fullName>
    </submittedName>
</protein>